<dbReference type="EMBL" id="CP088102">
    <property type="protein sequence ID" value="UFW91939.1"/>
    <property type="molecule type" value="Genomic_DNA"/>
</dbReference>
<dbReference type="PANTHER" id="PTHR43540:SF1">
    <property type="entry name" value="ISOCHORISMATASE HYDROLASE"/>
    <property type="match status" value="1"/>
</dbReference>
<dbReference type="Pfam" id="PF00857">
    <property type="entry name" value="Isochorismatase"/>
    <property type="match status" value="1"/>
</dbReference>
<dbReference type="InterPro" id="IPR036380">
    <property type="entry name" value="Isochorismatase-like_sf"/>
</dbReference>
<dbReference type="InterPro" id="IPR000868">
    <property type="entry name" value="Isochorismatase-like_dom"/>
</dbReference>
<sequence>MTQRAVIVVDIQNEYFPCGKLPLAGIEQAAANAARVIQAGRASGDTVIYVQHEMQAPDAVIFTPNTWGVEINPVVQPLQREALLVKHHPNAFRGTDLNQRLEAGGVKEVVIVGAMSHMCIDATSRAAADHGYKITIVHDACATCDLTFGGMTVPALQVHAAFMAALGFAYGTVTTTNDYLTSFAV</sequence>
<protein>
    <submittedName>
        <fullName evidence="3">Cysteine hydrolase</fullName>
    </submittedName>
</protein>
<keyword evidence="1 3" id="KW-0378">Hydrolase</keyword>
<dbReference type="CDD" id="cd01014">
    <property type="entry name" value="nicotinamidase_related"/>
    <property type="match status" value="1"/>
</dbReference>
<evidence type="ECO:0000256" key="1">
    <source>
        <dbReference type="ARBA" id="ARBA00022801"/>
    </source>
</evidence>
<organism evidence="3 4">
    <name type="scientific">Bradyrhizobium barranii</name>
    <dbReference type="NCBI Taxonomy" id="2992140"/>
    <lineage>
        <taxon>Bacteria</taxon>
        <taxon>Pseudomonadati</taxon>
        <taxon>Pseudomonadota</taxon>
        <taxon>Alphaproteobacteria</taxon>
        <taxon>Hyphomicrobiales</taxon>
        <taxon>Nitrobacteraceae</taxon>
        <taxon>Bradyrhizobium</taxon>
    </lineage>
</organism>
<proteinExistence type="predicted"/>
<gene>
    <name evidence="3" type="ORF">BjapCC829_48960</name>
</gene>
<accession>A0ABY3R114</accession>
<keyword evidence="4" id="KW-1185">Reference proteome</keyword>
<dbReference type="SUPFAM" id="SSF52499">
    <property type="entry name" value="Isochorismatase-like hydrolases"/>
    <property type="match status" value="1"/>
</dbReference>
<feature type="domain" description="Isochorismatase-like" evidence="2">
    <location>
        <begin position="5"/>
        <end position="146"/>
    </location>
</feature>
<dbReference type="Gene3D" id="3.40.50.850">
    <property type="entry name" value="Isochorismatase-like"/>
    <property type="match status" value="1"/>
</dbReference>
<dbReference type="PANTHER" id="PTHR43540">
    <property type="entry name" value="PEROXYUREIDOACRYLATE/UREIDOACRYLATE AMIDOHYDROLASE-RELATED"/>
    <property type="match status" value="1"/>
</dbReference>
<keyword evidence="3" id="KW-0614">Plasmid</keyword>
<name>A0ABY3R114_9BRAD</name>
<evidence type="ECO:0000259" key="2">
    <source>
        <dbReference type="Pfam" id="PF00857"/>
    </source>
</evidence>
<reference evidence="3" key="1">
    <citation type="submission" date="2021-11" db="EMBL/GenBank/DDBJ databases">
        <title>Australian commercial rhizobial inoculants.</title>
        <authorList>
            <person name="Kohlmeier M.G."/>
            <person name="O'Hara G.W."/>
            <person name="Colombi E."/>
            <person name="Ramsay J.P."/>
            <person name="Terpolilli J."/>
        </authorList>
    </citation>
    <scope>NUCLEOTIDE SEQUENCE</scope>
    <source>
        <strain evidence="3">CC829</strain>
        <plasmid evidence="3">pCC829_2</plasmid>
    </source>
</reference>
<dbReference type="Proteomes" id="UP001430990">
    <property type="component" value="Plasmid pCC829_2"/>
</dbReference>
<dbReference type="RefSeq" id="WP_231145776.1">
    <property type="nucleotide sequence ID" value="NZ_CP088102.1"/>
</dbReference>
<dbReference type="InterPro" id="IPR050272">
    <property type="entry name" value="Isochorismatase-like_hydrls"/>
</dbReference>
<evidence type="ECO:0000313" key="4">
    <source>
        <dbReference type="Proteomes" id="UP001430990"/>
    </source>
</evidence>
<geneLocation type="plasmid" evidence="3 4">
    <name>pCC829_2</name>
</geneLocation>
<dbReference type="GO" id="GO:0016787">
    <property type="term" value="F:hydrolase activity"/>
    <property type="evidence" value="ECO:0007669"/>
    <property type="project" value="UniProtKB-KW"/>
</dbReference>
<evidence type="ECO:0000313" key="3">
    <source>
        <dbReference type="EMBL" id="UFW91939.1"/>
    </source>
</evidence>